<evidence type="ECO:0000313" key="2">
    <source>
        <dbReference type="EMBL" id="SEA17549.1"/>
    </source>
</evidence>
<sequence>MISCIRKRLQSVVSTLCHLGMLFVYYVIDFFRKCIKCVRENISCFYIVLISVCLINLWGGVLADKIFIDLWNLLELKEGRSLQFLLASKNAV</sequence>
<keyword evidence="1" id="KW-1133">Transmembrane helix</keyword>
<organism evidence="2 3">
    <name type="scientific">Bacteroides xylanisolvens</name>
    <dbReference type="NCBI Taxonomy" id="371601"/>
    <lineage>
        <taxon>Bacteria</taxon>
        <taxon>Pseudomonadati</taxon>
        <taxon>Bacteroidota</taxon>
        <taxon>Bacteroidia</taxon>
        <taxon>Bacteroidales</taxon>
        <taxon>Bacteroidaceae</taxon>
        <taxon>Bacteroides</taxon>
    </lineage>
</organism>
<evidence type="ECO:0000313" key="3">
    <source>
        <dbReference type="Proteomes" id="UP000183040"/>
    </source>
</evidence>
<dbReference type="AlphaFoldDB" id="A0A1H3Z1C6"/>
<protein>
    <submittedName>
        <fullName evidence="2">Uncharacterized protein</fullName>
    </submittedName>
</protein>
<proteinExistence type="predicted"/>
<reference evidence="2 3" key="1">
    <citation type="submission" date="2016-10" db="EMBL/GenBank/DDBJ databases">
        <authorList>
            <person name="de Groot N.N."/>
        </authorList>
    </citation>
    <scope>NUCLEOTIDE SEQUENCE [LARGE SCALE GENOMIC DNA]</scope>
    <source>
        <strain evidence="2 3">NLAE-zl-G339</strain>
    </source>
</reference>
<dbReference type="Proteomes" id="UP000183040">
    <property type="component" value="Unassembled WGS sequence"/>
</dbReference>
<gene>
    <name evidence="2" type="ORF">SAMN04487924_1031</name>
</gene>
<dbReference type="EMBL" id="FNRP01000003">
    <property type="protein sequence ID" value="SEA17549.1"/>
    <property type="molecule type" value="Genomic_DNA"/>
</dbReference>
<keyword evidence="1" id="KW-0812">Transmembrane</keyword>
<feature type="transmembrane region" description="Helical" evidence="1">
    <location>
        <begin position="12"/>
        <end position="31"/>
    </location>
</feature>
<feature type="transmembrane region" description="Helical" evidence="1">
    <location>
        <begin position="43"/>
        <end position="63"/>
    </location>
</feature>
<accession>A0A1H3Z1C6</accession>
<name>A0A1H3Z1C6_9BACE</name>
<evidence type="ECO:0000256" key="1">
    <source>
        <dbReference type="SAM" id="Phobius"/>
    </source>
</evidence>
<keyword evidence="1" id="KW-0472">Membrane</keyword>